<feature type="domain" description="Nudix hydrolase" evidence="10">
    <location>
        <begin position="17"/>
        <end position="142"/>
    </location>
</feature>
<comment type="similarity">
    <text evidence="3">Belongs to the Nudix hydrolase family. DIPP subfamily.</text>
</comment>
<dbReference type="InterPro" id="IPR015797">
    <property type="entry name" value="NUDIX_hydrolase-like_dom_sf"/>
</dbReference>
<evidence type="ECO:0000256" key="7">
    <source>
        <dbReference type="ARBA" id="ARBA00022801"/>
    </source>
</evidence>
<keyword evidence="5" id="KW-0963">Cytoplasm</keyword>
<protein>
    <recommendedName>
        <fullName evidence="4">diphosphoinositol-polyphosphate diphosphatase</fullName>
        <ecNumber evidence="4">3.6.1.52</ecNumber>
    </recommendedName>
</protein>
<dbReference type="AlphaFoldDB" id="A0A8C4Q6E2"/>
<dbReference type="GO" id="GO:0005737">
    <property type="term" value="C:cytoplasm"/>
    <property type="evidence" value="ECO:0007669"/>
    <property type="project" value="UniProtKB-SubCell"/>
</dbReference>
<evidence type="ECO:0000313" key="11">
    <source>
        <dbReference type="Ensembl" id="ENSEBUP00000010448.1"/>
    </source>
</evidence>
<organism evidence="11 12">
    <name type="scientific">Eptatretus burgeri</name>
    <name type="common">Inshore hagfish</name>
    <dbReference type="NCBI Taxonomy" id="7764"/>
    <lineage>
        <taxon>Eukaryota</taxon>
        <taxon>Metazoa</taxon>
        <taxon>Chordata</taxon>
        <taxon>Craniata</taxon>
        <taxon>Vertebrata</taxon>
        <taxon>Cyclostomata</taxon>
        <taxon>Myxini</taxon>
        <taxon>Myxiniformes</taxon>
        <taxon>Myxinidae</taxon>
        <taxon>Eptatretinae</taxon>
        <taxon>Eptatretus</taxon>
    </lineage>
</organism>
<reference evidence="11" key="2">
    <citation type="submission" date="2025-09" db="UniProtKB">
        <authorList>
            <consortium name="Ensembl"/>
        </authorList>
    </citation>
    <scope>IDENTIFICATION</scope>
</reference>
<dbReference type="PROSITE" id="PS00893">
    <property type="entry name" value="NUDIX_BOX"/>
    <property type="match status" value="1"/>
</dbReference>
<keyword evidence="7" id="KW-0378">Hydrolase</keyword>
<name>A0A8C4Q6E2_EPTBU</name>
<dbReference type="PANTHER" id="PTHR12629">
    <property type="entry name" value="DIPHOSPHOINOSITOL POLYPHOSPHATE PHOSPHOHYDROLASE"/>
    <property type="match status" value="1"/>
</dbReference>
<evidence type="ECO:0000256" key="8">
    <source>
        <dbReference type="ARBA" id="ARBA00022842"/>
    </source>
</evidence>
<evidence type="ECO:0000256" key="9">
    <source>
        <dbReference type="ARBA" id="ARBA00033994"/>
    </source>
</evidence>
<keyword evidence="12" id="KW-1185">Reference proteome</keyword>
<dbReference type="Proteomes" id="UP000694388">
    <property type="component" value="Unplaced"/>
</dbReference>
<comment type="catalytic activity">
    <reaction evidence="9">
        <text>diphospho-myo-inositol polyphosphate + H2O = myo-inositol polyphosphate + phosphate.</text>
        <dbReference type="EC" id="3.6.1.52"/>
    </reaction>
</comment>
<evidence type="ECO:0000256" key="2">
    <source>
        <dbReference type="ARBA" id="ARBA00004496"/>
    </source>
</evidence>
<evidence type="ECO:0000256" key="6">
    <source>
        <dbReference type="ARBA" id="ARBA00022723"/>
    </source>
</evidence>
<proteinExistence type="inferred from homology"/>
<dbReference type="GO" id="GO:1901907">
    <property type="term" value="P:diadenosine pentaphosphate catabolic process"/>
    <property type="evidence" value="ECO:0007669"/>
    <property type="project" value="TreeGrafter"/>
</dbReference>
<dbReference type="GO" id="GO:0046872">
    <property type="term" value="F:metal ion binding"/>
    <property type="evidence" value="ECO:0007669"/>
    <property type="project" value="UniProtKB-KW"/>
</dbReference>
<dbReference type="PROSITE" id="PS51462">
    <property type="entry name" value="NUDIX"/>
    <property type="match status" value="1"/>
</dbReference>
<dbReference type="InterPro" id="IPR047198">
    <property type="entry name" value="DDP-like_NUDIX"/>
</dbReference>
<dbReference type="SUPFAM" id="SSF55811">
    <property type="entry name" value="Nudix"/>
    <property type="match status" value="1"/>
</dbReference>
<dbReference type="FunFam" id="3.90.79.10:FF:000002">
    <property type="entry name" value="diphosphoinositol polyphosphate phosphohydrolase 1"/>
    <property type="match status" value="1"/>
</dbReference>
<dbReference type="GO" id="GO:0071543">
    <property type="term" value="P:diphosphoinositol polyphosphate metabolic process"/>
    <property type="evidence" value="ECO:0007669"/>
    <property type="project" value="TreeGrafter"/>
</dbReference>
<dbReference type="GO" id="GO:0008486">
    <property type="term" value="F:diphosphoinositol-polyphosphate diphosphatase activity"/>
    <property type="evidence" value="ECO:0007669"/>
    <property type="project" value="UniProtKB-EC"/>
</dbReference>
<keyword evidence="8" id="KW-0460">Magnesium</keyword>
<dbReference type="GO" id="GO:0005634">
    <property type="term" value="C:nucleus"/>
    <property type="evidence" value="ECO:0007669"/>
    <property type="project" value="TreeGrafter"/>
</dbReference>
<dbReference type="GO" id="GO:1901911">
    <property type="term" value="P:adenosine 5'-(hexahydrogen pentaphosphate) catabolic process"/>
    <property type="evidence" value="ECO:0007669"/>
    <property type="project" value="TreeGrafter"/>
</dbReference>
<comment type="cofactor">
    <cofactor evidence="1">
        <name>Mg(2+)</name>
        <dbReference type="ChEBI" id="CHEBI:18420"/>
    </cofactor>
</comment>
<evidence type="ECO:0000313" key="12">
    <source>
        <dbReference type="Proteomes" id="UP000694388"/>
    </source>
</evidence>
<evidence type="ECO:0000259" key="10">
    <source>
        <dbReference type="PROSITE" id="PS51462"/>
    </source>
</evidence>
<dbReference type="InterPro" id="IPR020084">
    <property type="entry name" value="NUDIX_hydrolase_CS"/>
</dbReference>
<dbReference type="OMA" id="WHEDKLN"/>
<dbReference type="Ensembl" id="ENSEBUT00000010996.1">
    <property type="protein sequence ID" value="ENSEBUP00000010448.1"/>
    <property type="gene ID" value="ENSEBUG00000006720.1"/>
</dbReference>
<sequence length="168" mass="18866">MDGKANHHARTYDTDGFVRRAACLCFRNASEQEVLLVSTKRCPDKWIVPGGGLEPTEEPGVAAVREVLEEAGVKGELGRMLGVFENQDRRHRTYVFVLIVTELLDHWEDSENLGRKREWFSVDDAISVLKRNKPVQASYLQKLKEGYANGTGPCIGQVPEPELAEDLQ</sequence>
<dbReference type="EC" id="3.6.1.52" evidence="4"/>
<accession>A0A8C4Q6E2</accession>
<keyword evidence="6" id="KW-0479">Metal-binding</keyword>
<dbReference type="GO" id="GO:1901909">
    <property type="term" value="P:diadenosine hexaphosphate catabolic process"/>
    <property type="evidence" value="ECO:0007669"/>
    <property type="project" value="TreeGrafter"/>
</dbReference>
<dbReference type="GO" id="GO:0000298">
    <property type="term" value="F:endopolyphosphatase activity"/>
    <property type="evidence" value="ECO:0007669"/>
    <property type="project" value="TreeGrafter"/>
</dbReference>
<evidence type="ECO:0000256" key="5">
    <source>
        <dbReference type="ARBA" id="ARBA00022490"/>
    </source>
</evidence>
<evidence type="ECO:0000256" key="1">
    <source>
        <dbReference type="ARBA" id="ARBA00001946"/>
    </source>
</evidence>
<reference evidence="11" key="1">
    <citation type="submission" date="2025-08" db="UniProtKB">
        <authorList>
            <consortium name="Ensembl"/>
        </authorList>
    </citation>
    <scope>IDENTIFICATION</scope>
</reference>
<evidence type="ECO:0000256" key="4">
    <source>
        <dbReference type="ARBA" id="ARBA00012527"/>
    </source>
</evidence>
<dbReference type="Gene3D" id="3.90.79.10">
    <property type="entry name" value="Nucleoside Triphosphate Pyrophosphohydrolase"/>
    <property type="match status" value="1"/>
</dbReference>
<comment type="subcellular location">
    <subcellularLocation>
        <location evidence="2">Cytoplasm</location>
    </subcellularLocation>
</comment>
<dbReference type="GO" id="GO:0034432">
    <property type="term" value="F:bis(5'-adenosyl)-pentaphosphatase activity"/>
    <property type="evidence" value="ECO:0007669"/>
    <property type="project" value="TreeGrafter"/>
</dbReference>
<evidence type="ECO:0000256" key="3">
    <source>
        <dbReference type="ARBA" id="ARBA00008266"/>
    </source>
</evidence>
<dbReference type="PANTHER" id="PTHR12629:SF0">
    <property type="entry name" value="DIPHOSPHOINOSITOL-POLYPHOSPHATE DIPHOSPHATASE"/>
    <property type="match status" value="1"/>
</dbReference>
<dbReference type="Pfam" id="PF00293">
    <property type="entry name" value="NUDIX"/>
    <property type="match status" value="1"/>
</dbReference>
<dbReference type="CDD" id="cd04666">
    <property type="entry name" value="NUDIX_DIPP2_like_Nudt4"/>
    <property type="match status" value="1"/>
</dbReference>
<dbReference type="GO" id="GO:0034431">
    <property type="term" value="F:bis(5'-adenosyl)-hexaphosphatase activity"/>
    <property type="evidence" value="ECO:0007669"/>
    <property type="project" value="TreeGrafter"/>
</dbReference>
<dbReference type="GeneTree" id="ENSGT00940000155210"/>
<dbReference type="InterPro" id="IPR000086">
    <property type="entry name" value="NUDIX_hydrolase_dom"/>
</dbReference>